<sequence length="102" mass="11512">MILIQAHLNSSKYLFISQFIFLFKYVLFTEMMIVKPAALFSAFVSTVYTLQNPLISAPFDNFRIECAKSSGTVGISVRMVGSQGFIRQDTVFAIICERVDEV</sequence>
<keyword evidence="1" id="KW-1133">Transmembrane helix</keyword>
<reference evidence="4" key="1">
    <citation type="submission" date="2017-02" db="UniProtKB">
        <authorList>
            <consortium name="WormBaseParasite"/>
        </authorList>
    </citation>
    <scope>IDENTIFICATION</scope>
</reference>
<accession>A0A0R3Q5H7</accession>
<reference evidence="2 3" key="2">
    <citation type="submission" date="2018-11" db="EMBL/GenBank/DDBJ databases">
        <authorList>
            <consortium name="Pathogen Informatics"/>
        </authorList>
    </citation>
    <scope>NUCLEOTIDE SEQUENCE [LARGE SCALE GENOMIC DNA]</scope>
</reference>
<dbReference type="EMBL" id="UZAG01000588">
    <property type="protein sequence ID" value="VDO08934.1"/>
    <property type="molecule type" value="Genomic_DNA"/>
</dbReference>
<dbReference type="AlphaFoldDB" id="A0A0R3Q5H7"/>
<dbReference type="Proteomes" id="UP000280834">
    <property type="component" value="Unassembled WGS sequence"/>
</dbReference>
<keyword evidence="3" id="KW-1185">Reference proteome</keyword>
<name>A0A0R3Q5H7_9BILA</name>
<organism evidence="4">
    <name type="scientific">Brugia timori</name>
    <dbReference type="NCBI Taxonomy" id="42155"/>
    <lineage>
        <taxon>Eukaryota</taxon>
        <taxon>Metazoa</taxon>
        <taxon>Ecdysozoa</taxon>
        <taxon>Nematoda</taxon>
        <taxon>Chromadorea</taxon>
        <taxon>Rhabditida</taxon>
        <taxon>Spirurina</taxon>
        <taxon>Spiruromorpha</taxon>
        <taxon>Filarioidea</taxon>
        <taxon>Onchocercidae</taxon>
        <taxon>Brugia</taxon>
    </lineage>
</organism>
<evidence type="ECO:0000313" key="4">
    <source>
        <dbReference type="WBParaSite" id="BTMF_0000157201-mRNA-1"/>
    </source>
</evidence>
<proteinExistence type="predicted"/>
<keyword evidence="1" id="KW-0812">Transmembrane</keyword>
<keyword evidence="1" id="KW-0472">Membrane</keyword>
<gene>
    <name evidence="2" type="ORF">BTMF_LOCUS909</name>
</gene>
<protein>
    <submittedName>
        <fullName evidence="4">Secreted protein</fullName>
    </submittedName>
</protein>
<evidence type="ECO:0000313" key="3">
    <source>
        <dbReference type="Proteomes" id="UP000280834"/>
    </source>
</evidence>
<dbReference type="WBParaSite" id="BTMF_0000157201-mRNA-1">
    <property type="protein sequence ID" value="BTMF_0000157201-mRNA-1"/>
    <property type="gene ID" value="BTMF_0000157201"/>
</dbReference>
<feature type="transmembrane region" description="Helical" evidence="1">
    <location>
        <begin position="13"/>
        <end position="34"/>
    </location>
</feature>
<evidence type="ECO:0000256" key="1">
    <source>
        <dbReference type="SAM" id="Phobius"/>
    </source>
</evidence>
<evidence type="ECO:0000313" key="2">
    <source>
        <dbReference type="EMBL" id="VDO08934.1"/>
    </source>
</evidence>